<evidence type="ECO:0000256" key="5">
    <source>
        <dbReference type="SAM" id="SignalP"/>
    </source>
</evidence>
<dbReference type="Pfam" id="PF07470">
    <property type="entry name" value="Glyco_hydro_88"/>
    <property type="match status" value="1"/>
</dbReference>
<dbReference type="SUPFAM" id="SSF48208">
    <property type="entry name" value="Six-hairpin glycosidases"/>
    <property type="match status" value="1"/>
</dbReference>
<evidence type="ECO:0000256" key="2">
    <source>
        <dbReference type="ARBA" id="ARBA00038358"/>
    </source>
</evidence>
<dbReference type="HOGENOM" id="CLU_027158_0_0_10"/>
<feature type="signal peptide" evidence="5">
    <location>
        <begin position="1"/>
        <end position="20"/>
    </location>
</feature>
<dbReference type="RefSeq" id="WP_016277798.1">
    <property type="nucleotide sequence ID" value="NZ_JABVZU010000002.1"/>
</dbReference>
<feature type="binding site" evidence="4">
    <location>
        <position position="261"/>
    </location>
    <ligand>
        <name>substrate</name>
    </ligand>
</feature>
<feature type="binding site" evidence="4">
    <location>
        <position position="257"/>
    </location>
    <ligand>
        <name>substrate</name>
    </ligand>
</feature>
<comment type="similarity">
    <text evidence="2">Belongs to the glycosyl hydrolase 88 family.</text>
</comment>
<feature type="binding site" evidence="4">
    <location>
        <position position="185"/>
    </location>
    <ligand>
        <name>substrate</name>
    </ligand>
</feature>
<dbReference type="PANTHER" id="PTHR36845">
    <property type="entry name" value="HYDROLASE, PUTATIVE (AFU_ORTHOLOGUE AFUA_7G05090)-RELATED"/>
    <property type="match status" value="1"/>
</dbReference>
<evidence type="ECO:0000256" key="3">
    <source>
        <dbReference type="PIRSR" id="PIRSR610905-1"/>
    </source>
</evidence>
<dbReference type="EMBL" id="ASSP01000021">
    <property type="protein sequence ID" value="EOS09963.1"/>
    <property type="molecule type" value="Genomic_DNA"/>
</dbReference>
<dbReference type="InterPro" id="IPR052369">
    <property type="entry name" value="UG_Glycosaminoglycan_Hydrolase"/>
</dbReference>
<comment type="caution">
    <text evidence="6">The sequence shown here is derived from an EMBL/GenBank/DDBJ whole genome shotgun (WGS) entry which is preliminary data.</text>
</comment>
<feature type="binding site" evidence="4">
    <location>
        <position position="375"/>
    </location>
    <ligand>
        <name>substrate</name>
    </ligand>
</feature>
<gene>
    <name evidence="6" type="ORF">C802_03516</name>
</gene>
<evidence type="ECO:0008006" key="8">
    <source>
        <dbReference type="Google" id="ProtNLM"/>
    </source>
</evidence>
<feature type="chain" id="PRO_5004483146" description="Glucuronyl hydrolase" evidence="5">
    <location>
        <begin position="21"/>
        <end position="408"/>
    </location>
</feature>
<keyword evidence="1" id="KW-0378">Hydrolase</keyword>
<feature type="binding site" evidence="4">
    <location>
        <position position="120"/>
    </location>
    <ligand>
        <name>substrate</name>
    </ligand>
</feature>
<dbReference type="InterPro" id="IPR010905">
    <property type="entry name" value="Glyco_hydro_88"/>
</dbReference>
<dbReference type="AlphaFoldDB" id="R9I106"/>
<evidence type="ECO:0000313" key="6">
    <source>
        <dbReference type="EMBL" id="EOS09963.1"/>
    </source>
</evidence>
<dbReference type="Gene3D" id="1.50.10.10">
    <property type="match status" value="1"/>
</dbReference>
<evidence type="ECO:0000313" key="7">
    <source>
        <dbReference type="Proteomes" id="UP000014200"/>
    </source>
</evidence>
<dbReference type="OrthoDB" id="428577at2"/>
<dbReference type="GeneID" id="82152377"/>
<proteinExistence type="inferred from homology"/>
<evidence type="ECO:0000256" key="4">
    <source>
        <dbReference type="PIRSR" id="PIRSR610905-2"/>
    </source>
</evidence>
<organism evidence="6 7">
    <name type="scientific">Phocaeicola sartorii</name>
    <dbReference type="NCBI Taxonomy" id="671267"/>
    <lineage>
        <taxon>Bacteria</taxon>
        <taxon>Pseudomonadati</taxon>
        <taxon>Bacteroidota</taxon>
        <taxon>Bacteroidia</taxon>
        <taxon>Bacteroidales</taxon>
        <taxon>Bacteroidaceae</taxon>
        <taxon>Phocaeicola</taxon>
    </lineage>
</organism>
<sequence>MKKILYTAVLACSALWIACAEKSKQPVETASFTEENVTFAQAQIGNEIEVIEASGKFMNPVTLKTDSTVYYCDYTDWRSGFFPGSVWYLYELSGDTTLLSLAGKYTAAIEEAKKLTWHHDVGFMINCSFGNGWRIAGIPGYKEVMIEAARSLSTRFREKPGTIQSWDVTRGWQSERGWECPVIIDNMMNLELLFEATKLSGDSTFYHIAVSHADRTLKEHFRPDGSCYHVIDYSLTDGTVRHRQTAQGYADESTWSRGQAWAIYGFTVCYRETNNKKYLDQALKTFHFMKTHPRMPEDLIPYWDMDAPNIPNEPRDASSASCIASALYEISTMDVPDASSYKTYADSIMASLASPAYRAALGTNGHFLLMHSVGSIPHGSEIDVPLNYADYYFLEALKRKRDTEESTR</sequence>
<dbReference type="Proteomes" id="UP000014200">
    <property type="component" value="Unassembled WGS sequence"/>
</dbReference>
<dbReference type="STRING" id="1235788.C802_03516"/>
<feature type="active site" description="Nucleophile" evidence="3">
    <location>
        <position position="120"/>
    </location>
</feature>
<dbReference type="InterPro" id="IPR008928">
    <property type="entry name" value="6-hairpin_glycosidase_sf"/>
</dbReference>
<evidence type="ECO:0000256" key="1">
    <source>
        <dbReference type="ARBA" id="ARBA00022801"/>
    </source>
</evidence>
<keyword evidence="7" id="KW-1185">Reference proteome</keyword>
<reference evidence="6 7" key="1">
    <citation type="submission" date="2013-04" db="EMBL/GenBank/DDBJ databases">
        <title>The Genome Sequence of Bacteroides massiliensis dnLKV3.</title>
        <authorList>
            <consortium name="The Broad Institute Genomics Platform"/>
            <consortium name="The Broad Institute Genome Sequencing Center for Infectious Disease"/>
            <person name="Earl A."/>
            <person name="Xavier R."/>
            <person name="Kuhn K."/>
            <person name="Stappenbeck T."/>
            <person name="Walker B."/>
            <person name="Young S."/>
            <person name="Zeng Q."/>
            <person name="Gargeya S."/>
            <person name="Fitzgerald M."/>
            <person name="Haas B."/>
            <person name="Abouelleil A."/>
            <person name="Allen A.W."/>
            <person name="Alvarado L."/>
            <person name="Arachchi H.M."/>
            <person name="Berlin A.M."/>
            <person name="Chapman S.B."/>
            <person name="Gainer-Dewar J."/>
            <person name="Goldberg J."/>
            <person name="Griggs A."/>
            <person name="Gujja S."/>
            <person name="Hansen M."/>
            <person name="Howarth C."/>
            <person name="Imamovic A."/>
            <person name="Ireland A."/>
            <person name="Larimer J."/>
            <person name="McCowan C."/>
            <person name="Murphy C."/>
            <person name="Pearson M."/>
            <person name="Poon T.W."/>
            <person name="Priest M."/>
            <person name="Roberts A."/>
            <person name="Saif S."/>
            <person name="Shea T."/>
            <person name="Sisk P."/>
            <person name="Sykes S."/>
            <person name="Wortman J."/>
            <person name="Nusbaum C."/>
            <person name="Birren B."/>
        </authorList>
    </citation>
    <scope>NUCLEOTIDE SEQUENCE [LARGE SCALE GENOMIC DNA]</scope>
    <source>
        <strain evidence="7">dnLKV3</strain>
    </source>
</reference>
<dbReference type="PATRIC" id="fig|1235788.3.peg.3605"/>
<keyword evidence="5" id="KW-0732">Signal</keyword>
<name>R9I106_9BACT</name>
<feature type="active site" description="Proton donor" evidence="3">
    <location>
        <position position="185"/>
    </location>
</feature>
<accession>R9I106</accession>
<dbReference type="PANTHER" id="PTHR36845:SF1">
    <property type="entry name" value="HYDROLASE, PUTATIVE (AFU_ORTHOLOGUE AFUA_7G05090)-RELATED"/>
    <property type="match status" value="1"/>
</dbReference>
<dbReference type="GO" id="GO:0052757">
    <property type="term" value="F:chondroitin hydrolase activity"/>
    <property type="evidence" value="ECO:0007669"/>
    <property type="project" value="TreeGrafter"/>
</dbReference>
<dbReference type="GO" id="GO:0000272">
    <property type="term" value="P:polysaccharide catabolic process"/>
    <property type="evidence" value="ECO:0007669"/>
    <property type="project" value="TreeGrafter"/>
</dbReference>
<protein>
    <recommendedName>
        <fullName evidence="8">Glucuronyl hydrolase</fullName>
    </recommendedName>
</protein>
<dbReference type="InterPro" id="IPR012341">
    <property type="entry name" value="6hp_glycosidase-like_sf"/>
</dbReference>
<dbReference type="PROSITE" id="PS51257">
    <property type="entry name" value="PROKAR_LIPOPROTEIN"/>
    <property type="match status" value="1"/>
</dbReference>
<feature type="binding site" evidence="4">
    <location>
        <position position="245"/>
    </location>
    <ligand>
        <name>substrate</name>
    </ligand>
</feature>